<proteinExistence type="predicted"/>
<sequence length="98" mass="11321">MALKCILCERYARRPLAEQLEREEVTPTIRSKDALKLVGNSVIVEKAIGQFERQVVHRAEGRPNVTLIFASLKLSEWARTIQKSFMDPIIEDDDIRRI</sequence>
<reference evidence="1" key="1">
    <citation type="journal article" date="2020" name="Stud. Mycol.">
        <title>101 Dothideomycetes genomes: a test case for predicting lifestyles and emergence of pathogens.</title>
        <authorList>
            <person name="Haridas S."/>
            <person name="Albert R."/>
            <person name="Binder M."/>
            <person name="Bloem J."/>
            <person name="Labutti K."/>
            <person name="Salamov A."/>
            <person name="Andreopoulos B."/>
            <person name="Baker S."/>
            <person name="Barry K."/>
            <person name="Bills G."/>
            <person name="Bluhm B."/>
            <person name="Cannon C."/>
            <person name="Castanera R."/>
            <person name="Culley D."/>
            <person name="Daum C."/>
            <person name="Ezra D."/>
            <person name="Gonzalez J."/>
            <person name="Henrissat B."/>
            <person name="Kuo A."/>
            <person name="Liang C."/>
            <person name="Lipzen A."/>
            <person name="Lutzoni F."/>
            <person name="Magnuson J."/>
            <person name="Mondo S."/>
            <person name="Nolan M."/>
            <person name="Ohm R."/>
            <person name="Pangilinan J."/>
            <person name="Park H.-J."/>
            <person name="Ramirez L."/>
            <person name="Alfaro M."/>
            <person name="Sun H."/>
            <person name="Tritt A."/>
            <person name="Yoshinaga Y."/>
            <person name="Zwiers L.-H."/>
            <person name="Turgeon B."/>
            <person name="Goodwin S."/>
            <person name="Spatafora J."/>
            <person name="Crous P."/>
            <person name="Grigoriev I."/>
        </authorList>
    </citation>
    <scope>NUCLEOTIDE SEQUENCE</scope>
    <source>
        <strain evidence="1">Tuck. ex Michener</strain>
    </source>
</reference>
<gene>
    <name evidence="1" type="ORF">EV356DRAFT_505832</name>
</gene>
<dbReference type="Proteomes" id="UP000800092">
    <property type="component" value="Unassembled WGS sequence"/>
</dbReference>
<evidence type="ECO:0000313" key="2">
    <source>
        <dbReference type="Proteomes" id="UP000800092"/>
    </source>
</evidence>
<keyword evidence="2" id="KW-1185">Reference proteome</keyword>
<organism evidence="1 2">
    <name type="scientific">Viridothelium virens</name>
    <name type="common">Speckled blister lichen</name>
    <name type="synonym">Trypethelium virens</name>
    <dbReference type="NCBI Taxonomy" id="1048519"/>
    <lineage>
        <taxon>Eukaryota</taxon>
        <taxon>Fungi</taxon>
        <taxon>Dikarya</taxon>
        <taxon>Ascomycota</taxon>
        <taxon>Pezizomycotina</taxon>
        <taxon>Dothideomycetes</taxon>
        <taxon>Dothideomycetes incertae sedis</taxon>
        <taxon>Trypetheliales</taxon>
        <taxon>Trypetheliaceae</taxon>
        <taxon>Viridothelium</taxon>
    </lineage>
</organism>
<evidence type="ECO:0000313" key="1">
    <source>
        <dbReference type="EMBL" id="KAF2238537.1"/>
    </source>
</evidence>
<protein>
    <submittedName>
        <fullName evidence="1">Uncharacterized protein</fullName>
    </submittedName>
</protein>
<dbReference type="AlphaFoldDB" id="A0A6A6HKH0"/>
<dbReference type="EMBL" id="ML991775">
    <property type="protein sequence ID" value="KAF2238537.1"/>
    <property type="molecule type" value="Genomic_DNA"/>
</dbReference>
<name>A0A6A6HKH0_VIRVR</name>
<accession>A0A6A6HKH0</accession>